<protein>
    <submittedName>
        <fullName evidence="1">Uncharacterized protein</fullName>
    </submittedName>
</protein>
<reference evidence="1" key="1">
    <citation type="journal article" date="2020" name="Nature">
        <title>Giant virus diversity and host interactions through global metagenomics.</title>
        <authorList>
            <person name="Schulz F."/>
            <person name="Roux S."/>
            <person name="Paez-Espino D."/>
            <person name="Jungbluth S."/>
            <person name="Walsh D.A."/>
            <person name="Denef V.J."/>
            <person name="McMahon K.D."/>
            <person name="Konstantinidis K.T."/>
            <person name="Eloe-Fadrosh E.A."/>
            <person name="Kyrpides N.C."/>
            <person name="Woyke T."/>
        </authorList>
    </citation>
    <scope>NUCLEOTIDE SEQUENCE</scope>
    <source>
        <strain evidence="1">GVMAG-M-3300021343-4</strain>
    </source>
</reference>
<proteinExistence type="predicted"/>
<evidence type="ECO:0000313" key="1">
    <source>
        <dbReference type="EMBL" id="QHT04659.1"/>
    </source>
</evidence>
<dbReference type="EMBL" id="MN739436">
    <property type="protein sequence ID" value="QHT04659.1"/>
    <property type="molecule type" value="Genomic_DNA"/>
</dbReference>
<organism evidence="1">
    <name type="scientific">viral metagenome</name>
    <dbReference type="NCBI Taxonomy" id="1070528"/>
    <lineage>
        <taxon>unclassified sequences</taxon>
        <taxon>metagenomes</taxon>
        <taxon>organismal metagenomes</taxon>
    </lineage>
</organism>
<accession>A0A6C0CLV6</accession>
<name>A0A6C0CLV6_9ZZZZ</name>
<sequence>MSEIKTKMSKMSNAPNSKIKGVTVLNWDLPLALTLDYEYKAKIIPNRPYFPFGEWPSKGYGIYPVLILNELDNRQLASYAKYIGANLVYKKLSIYYNNNYMILPSRVLSINEYTFCIT</sequence>
<dbReference type="AlphaFoldDB" id="A0A6C0CLV6"/>